<proteinExistence type="predicted"/>
<sequence>MEAQEQVPGGDAHEIQVVCIGDSLGWIKQEPKEIAWEVQEKQNEEPFVEVMVESPEAEDIPLDVWQRPLPDESPLERGRKARLLGGCRIPEQAERDGPGGNSEASELRQMSPRNRTGALFRDMKALWSSPRG</sequence>
<name>A0A9Q0X5G2_9SAUR</name>
<evidence type="ECO:0000313" key="2">
    <source>
        <dbReference type="EMBL" id="KAJ7303276.1"/>
    </source>
</evidence>
<reference evidence="2" key="1">
    <citation type="journal article" date="2023" name="DNA Res.">
        <title>Chromosome-level genome assembly of Phrynocephalus forsythii using third-generation DNA sequencing and Hi-C analysis.</title>
        <authorList>
            <person name="Qi Y."/>
            <person name="Zhao W."/>
            <person name="Zhao Y."/>
            <person name="Niu C."/>
            <person name="Cao S."/>
            <person name="Zhang Y."/>
        </authorList>
    </citation>
    <scope>NUCLEOTIDE SEQUENCE</scope>
    <source>
        <tissue evidence="2">Muscle</tissue>
    </source>
</reference>
<gene>
    <name evidence="2" type="ORF">JRQ81_012215</name>
</gene>
<dbReference type="EMBL" id="JAPFRF010000024">
    <property type="protein sequence ID" value="KAJ7303276.1"/>
    <property type="molecule type" value="Genomic_DNA"/>
</dbReference>
<feature type="region of interest" description="Disordered" evidence="1">
    <location>
        <begin position="86"/>
        <end position="132"/>
    </location>
</feature>
<protein>
    <submittedName>
        <fullName evidence="2">Uncharacterized protein</fullName>
    </submittedName>
</protein>
<dbReference type="Proteomes" id="UP001142489">
    <property type="component" value="Unassembled WGS sequence"/>
</dbReference>
<dbReference type="AlphaFoldDB" id="A0A9Q0X5G2"/>
<accession>A0A9Q0X5G2</accession>
<evidence type="ECO:0000313" key="3">
    <source>
        <dbReference type="Proteomes" id="UP001142489"/>
    </source>
</evidence>
<evidence type="ECO:0000256" key="1">
    <source>
        <dbReference type="SAM" id="MobiDB-lite"/>
    </source>
</evidence>
<comment type="caution">
    <text evidence="2">The sequence shown here is derived from an EMBL/GenBank/DDBJ whole genome shotgun (WGS) entry which is preliminary data.</text>
</comment>
<keyword evidence="3" id="KW-1185">Reference proteome</keyword>
<organism evidence="2 3">
    <name type="scientific">Phrynocephalus forsythii</name>
    <dbReference type="NCBI Taxonomy" id="171643"/>
    <lineage>
        <taxon>Eukaryota</taxon>
        <taxon>Metazoa</taxon>
        <taxon>Chordata</taxon>
        <taxon>Craniata</taxon>
        <taxon>Vertebrata</taxon>
        <taxon>Euteleostomi</taxon>
        <taxon>Lepidosauria</taxon>
        <taxon>Squamata</taxon>
        <taxon>Bifurcata</taxon>
        <taxon>Unidentata</taxon>
        <taxon>Episquamata</taxon>
        <taxon>Toxicofera</taxon>
        <taxon>Iguania</taxon>
        <taxon>Acrodonta</taxon>
        <taxon>Agamidae</taxon>
        <taxon>Agaminae</taxon>
        <taxon>Phrynocephalus</taxon>
    </lineage>
</organism>